<reference evidence="2" key="1">
    <citation type="journal article" date="2020" name="Stud. Mycol.">
        <title>101 Dothideomycetes genomes: a test case for predicting lifestyles and emergence of pathogens.</title>
        <authorList>
            <person name="Haridas S."/>
            <person name="Albert R."/>
            <person name="Binder M."/>
            <person name="Bloem J."/>
            <person name="Labutti K."/>
            <person name="Salamov A."/>
            <person name="Andreopoulos B."/>
            <person name="Baker S."/>
            <person name="Barry K."/>
            <person name="Bills G."/>
            <person name="Bluhm B."/>
            <person name="Cannon C."/>
            <person name="Castanera R."/>
            <person name="Culley D."/>
            <person name="Daum C."/>
            <person name="Ezra D."/>
            <person name="Gonzalez J."/>
            <person name="Henrissat B."/>
            <person name="Kuo A."/>
            <person name="Liang C."/>
            <person name="Lipzen A."/>
            <person name="Lutzoni F."/>
            <person name="Magnuson J."/>
            <person name="Mondo S."/>
            <person name="Nolan M."/>
            <person name="Ohm R."/>
            <person name="Pangilinan J."/>
            <person name="Park H.-J."/>
            <person name="Ramirez L."/>
            <person name="Alfaro M."/>
            <person name="Sun H."/>
            <person name="Tritt A."/>
            <person name="Yoshinaga Y."/>
            <person name="Zwiers L.-H."/>
            <person name="Turgeon B."/>
            <person name="Goodwin S."/>
            <person name="Spatafora J."/>
            <person name="Crous P."/>
            <person name="Grigoriev I."/>
        </authorList>
    </citation>
    <scope>NUCLEOTIDE SEQUENCE</scope>
    <source>
        <strain evidence="2">CBS 269.34</strain>
    </source>
</reference>
<gene>
    <name evidence="2" type="ORF">BU16DRAFT_622950</name>
</gene>
<evidence type="ECO:0000313" key="3">
    <source>
        <dbReference type="Proteomes" id="UP000799750"/>
    </source>
</evidence>
<dbReference type="Proteomes" id="UP000799750">
    <property type="component" value="Unassembled WGS sequence"/>
</dbReference>
<evidence type="ECO:0000313" key="2">
    <source>
        <dbReference type="EMBL" id="KAF2489433.1"/>
    </source>
</evidence>
<dbReference type="AlphaFoldDB" id="A0A6A6QCP0"/>
<keyword evidence="3" id="KW-1185">Reference proteome</keyword>
<feature type="region of interest" description="Disordered" evidence="1">
    <location>
        <begin position="154"/>
        <end position="173"/>
    </location>
</feature>
<dbReference type="EMBL" id="MU004199">
    <property type="protein sequence ID" value="KAF2489433.1"/>
    <property type="molecule type" value="Genomic_DNA"/>
</dbReference>
<protein>
    <submittedName>
        <fullName evidence="2">Uncharacterized protein</fullName>
    </submittedName>
</protein>
<accession>A0A6A6QCP0</accession>
<proteinExistence type="predicted"/>
<sequence>MDSSLAKLPSSLRSSIFSSSDLKAHPAINAALTDLINSTFHQAKAANPSLWDPSQIRPRFPSPSSLTTMLGQAGLCAVIFDSINGTEVPVATASIIPNDNAELVGSYWDEGNLPLEFELRAVVTHPSPRYRAHGLATYCCTLLTSTISSLLQTSASSTHPSSPPSTSSPSPPCKTFRLRLHAAQAESGAYWQRRGFQETHRHSLPIGMGGCKQERTIVSMMRHVPLSPGNGGVAGLSEAEVEKLRGLLGPYFMGRTLREEAVGREPGRVTVATRVGPESTRNQDLATTAALEALRESCRNMLRGSG</sequence>
<name>A0A6A6QCP0_9PEZI</name>
<organism evidence="2 3">
    <name type="scientific">Lophium mytilinum</name>
    <dbReference type="NCBI Taxonomy" id="390894"/>
    <lineage>
        <taxon>Eukaryota</taxon>
        <taxon>Fungi</taxon>
        <taxon>Dikarya</taxon>
        <taxon>Ascomycota</taxon>
        <taxon>Pezizomycotina</taxon>
        <taxon>Dothideomycetes</taxon>
        <taxon>Pleosporomycetidae</taxon>
        <taxon>Mytilinidiales</taxon>
        <taxon>Mytilinidiaceae</taxon>
        <taxon>Lophium</taxon>
    </lineage>
</organism>
<feature type="compositionally biased region" description="Low complexity" evidence="1">
    <location>
        <begin position="154"/>
        <end position="168"/>
    </location>
</feature>
<evidence type="ECO:0000256" key="1">
    <source>
        <dbReference type="SAM" id="MobiDB-lite"/>
    </source>
</evidence>
<dbReference type="OrthoDB" id="3794209at2759"/>